<feature type="transmembrane region" description="Helical" evidence="2">
    <location>
        <begin position="430"/>
        <end position="448"/>
    </location>
</feature>
<gene>
    <name evidence="3" type="ORF">NCTC11819_00177</name>
</gene>
<feature type="compositionally biased region" description="Basic residues" evidence="1">
    <location>
        <begin position="1"/>
        <end position="11"/>
    </location>
</feature>
<evidence type="ECO:0000313" key="4">
    <source>
        <dbReference type="Proteomes" id="UP000255284"/>
    </source>
</evidence>
<evidence type="ECO:0000256" key="1">
    <source>
        <dbReference type="SAM" id="MobiDB-lite"/>
    </source>
</evidence>
<proteinExistence type="predicted"/>
<evidence type="ECO:0000313" key="3">
    <source>
        <dbReference type="EMBL" id="STO15636.1"/>
    </source>
</evidence>
<feature type="transmembrane region" description="Helical" evidence="2">
    <location>
        <begin position="136"/>
        <end position="154"/>
    </location>
</feature>
<reference evidence="3 4" key="1">
    <citation type="submission" date="2018-06" db="EMBL/GenBank/DDBJ databases">
        <authorList>
            <consortium name="Pathogen Informatics"/>
            <person name="Doyle S."/>
        </authorList>
    </citation>
    <scope>NUCLEOTIDE SEQUENCE [LARGE SCALE GENOMIC DNA]</scope>
    <source>
        <strain evidence="3 4">NCTC11819</strain>
    </source>
</reference>
<dbReference type="Pfam" id="PF19877">
    <property type="entry name" value="DUF6350"/>
    <property type="match status" value="1"/>
</dbReference>
<dbReference type="GeneID" id="61167555"/>
<accession>A0A8G2M4S4</accession>
<sequence length="478" mass="51239">MDINGGKRRRKDTRDFPTVPSRGSKRPGRISSRGDSRRASNLVIGEDIPSDSSGSNTADSQTRLSAPGISTSIRQWRALFTKPARHELFPAGTWRALWLGFQSWLVFWALLVMLAVVSWVFTASQPAMAATTWRDAMMVGNGAFAMSFGATFTATTLKFSLVPWGLTCLVGVLLTVSLRAAKPASPWALLWGLLAFVLPAGLCLGWARTHLSVWTAFVTLGIFALVVFLAVARRLSWWNLGEVFPGGEPWPWLVLTGRLVRVLSRITLGVSALALLAGVVCGWGDMTRIWVSLHPDWVGSVALAFGVLAYLPTLLGWTASWLVGSGFTVGQNTVFSPGQVISGDLPPVPFLAWLPHTPVGWWPVAIPVIAGILGGLLMSRRHEVPLSDTMLSLALMLAILLGGGFVIISAVSGSLGPGRLIAVGPTPATLYAGVIAWGVPFGATLVLAHRRVAVAATRFSYRITGKNVDALPTTELNM</sequence>
<dbReference type="InterPro" id="IPR045931">
    <property type="entry name" value="DUF6350"/>
</dbReference>
<feature type="transmembrane region" description="Helical" evidence="2">
    <location>
        <begin position="104"/>
        <end position="124"/>
    </location>
</feature>
<protein>
    <submittedName>
        <fullName evidence="3">Uncharacterized protein</fullName>
    </submittedName>
</protein>
<dbReference type="Proteomes" id="UP000255284">
    <property type="component" value="Unassembled WGS sequence"/>
</dbReference>
<feature type="transmembrane region" description="Helical" evidence="2">
    <location>
        <begin position="262"/>
        <end position="285"/>
    </location>
</feature>
<feature type="transmembrane region" description="Helical" evidence="2">
    <location>
        <begin position="390"/>
        <end position="410"/>
    </location>
</feature>
<feature type="transmembrane region" description="Helical" evidence="2">
    <location>
        <begin position="297"/>
        <end position="317"/>
    </location>
</feature>
<dbReference type="RefSeq" id="WP_255312783.1">
    <property type="nucleotide sequence ID" value="NZ_JACHMA010000001.1"/>
</dbReference>
<feature type="transmembrane region" description="Helical" evidence="2">
    <location>
        <begin position="213"/>
        <end position="232"/>
    </location>
</feature>
<feature type="transmembrane region" description="Helical" evidence="2">
    <location>
        <begin position="187"/>
        <end position="206"/>
    </location>
</feature>
<keyword evidence="2" id="KW-1133">Transmembrane helix</keyword>
<comment type="caution">
    <text evidence="3">The sequence shown here is derived from an EMBL/GenBank/DDBJ whole genome shotgun (WGS) entry which is preliminary data.</text>
</comment>
<name>A0A8G2M4S4_9ACTO</name>
<feature type="transmembrane region" description="Helical" evidence="2">
    <location>
        <begin position="161"/>
        <end position="181"/>
    </location>
</feature>
<feature type="transmembrane region" description="Helical" evidence="2">
    <location>
        <begin position="359"/>
        <end position="378"/>
    </location>
</feature>
<dbReference type="AlphaFoldDB" id="A0A8G2M4S4"/>
<feature type="region of interest" description="Disordered" evidence="1">
    <location>
        <begin position="1"/>
        <end position="65"/>
    </location>
</feature>
<organism evidence="3 4">
    <name type="scientific">Mobiluncus mulieris</name>
    <dbReference type="NCBI Taxonomy" id="2052"/>
    <lineage>
        <taxon>Bacteria</taxon>
        <taxon>Bacillati</taxon>
        <taxon>Actinomycetota</taxon>
        <taxon>Actinomycetes</taxon>
        <taxon>Actinomycetales</taxon>
        <taxon>Actinomycetaceae</taxon>
        <taxon>Mobiluncus</taxon>
    </lineage>
</organism>
<evidence type="ECO:0000256" key="2">
    <source>
        <dbReference type="SAM" id="Phobius"/>
    </source>
</evidence>
<dbReference type="EMBL" id="UGGQ01000006">
    <property type="protein sequence ID" value="STO15636.1"/>
    <property type="molecule type" value="Genomic_DNA"/>
</dbReference>
<feature type="compositionally biased region" description="Polar residues" evidence="1">
    <location>
        <begin position="50"/>
        <end position="65"/>
    </location>
</feature>
<keyword evidence="2" id="KW-0812">Transmembrane</keyword>
<keyword evidence="2" id="KW-0472">Membrane</keyword>